<dbReference type="AlphaFoldDB" id="A0A7S2HR81"/>
<gene>
    <name evidence="1" type="ORF">HTAM1171_LOCUS7088</name>
</gene>
<organism evidence="1">
    <name type="scientific">Helicotheca tamesis</name>
    <dbReference type="NCBI Taxonomy" id="374047"/>
    <lineage>
        <taxon>Eukaryota</taxon>
        <taxon>Sar</taxon>
        <taxon>Stramenopiles</taxon>
        <taxon>Ochrophyta</taxon>
        <taxon>Bacillariophyta</taxon>
        <taxon>Mediophyceae</taxon>
        <taxon>Lithodesmiophycidae</taxon>
        <taxon>Lithodesmiales</taxon>
        <taxon>Lithodesmiaceae</taxon>
        <taxon>Helicotheca</taxon>
    </lineage>
</organism>
<reference evidence="1" key="1">
    <citation type="submission" date="2021-01" db="EMBL/GenBank/DDBJ databases">
        <authorList>
            <person name="Corre E."/>
            <person name="Pelletier E."/>
            <person name="Niang G."/>
            <person name="Scheremetjew M."/>
            <person name="Finn R."/>
            <person name="Kale V."/>
            <person name="Holt S."/>
            <person name="Cochrane G."/>
            <person name="Meng A."/>
            <person name="Brown T."/>
            <person name="Cohen L."/>
        </authorList>
    </citation>
    <scope>NUCLEOTIDE SEQUENCE</scope>
    <source>
        <strain evidence="1">CCMP826</strain>
    </source>
</reference>
<proteinExistence type="predicted"/>
<accession>A0A7S2HR81</accession>
<name>A0A7S2HR81_9STRA</name>
<sequence length="102" mass="11472">MIASYKRFVFREADMEGGITNHGTLNLWHRWREIALQGGLGRYYSTNGANEIKKIIKENEEQVINGIAKTVSGGNTDQTCLSFRSAIEQELSLLGKKNPQQT</sequence>
<evidence type="ECO:0000313" key="1">
    <source>
        <dbReference type="EMBL" id="CAD9498032.1"/>
    </source>
</evidence>
<dbReference type="EMBL" id="HBGV01011542">
    <property type="protein sequence ID" value="CAD9498032.1"/>
    <property type="molecule type" value="Transcribed_RNA"/>
</dbReference>
<protein>
    <submittedName>
        <fullName evidence="1">Uncharacterized protein</fullName>
    </submittedName>
</protein>